<dbReference type="Proteomes" id="UP000000305">
    <property type="component" value="Unassembled WGS sequence"/>
</dbReference>
<evidence type="ECO:0000313" key="6">
    <source>
        <dbReference type="EMBL" id="EFX69434.1"/>
    </source>
</evidence>
<feature type="domain" description="PPM-type phosphatase" evidence="5">
    <location>
        <begin position="11"/>
        <end position="391"/>
    </location>
</feature>
<dbReference type="STRING" id="6669.E9HFI0"/>
<keyword evidence="2 4" id="KW-0378">Hydrolase</keyword>
<evidence type="ECO:0000256" key="2">
    <source>
        <dbReference type="ARBA" id="ARBA00022801"/>
    </source>
</evidence>
<dbReference type="PANTHER" id="PTHR13832:SF792">
    <property type="entry name" value="GM14286P"/>
    <property type="match status" value="1"/>
</dbReference>
<dbReference type="InParanoid" id="E9HFI0"/>
<dbReference type="Pfam" id="PF00481">
    <property type="entry name" value="PP2C"/>
    <property type="match status" value="1"/>
</dbReference>
<dbReference type="AlphaFoldDB" id="E9HFI0"/>
<keyword evidence="3 4" id="KW-0904">Protein phosphatase</keyword>
<dbReference type="eggNOG" id="KOG0700">
    <property type="taxonomic scope" value="Eukaryota"/>
</dbReference>
<dbReference type="Gene3D" id="3.60.40.10">
    <property type="entry name" value="PPM-type phosphatase domain"/>
    <property type="match status" value="1"/>
</dbReference>
<dbReference type="InterPro" id="IPR036457">
    <property type="entry name" value="PPM-type-like_dom_sf"/>
</dbReference>
<dbReference type="GO" id="GO:0004741">
    <property type="term" value="F:[pyruvate dehydrogenase (acetyl-transferring)]-phosphatase activity"/>
    <property type="evidence" value="ECO:0000318"/>
    <property type="project" value="GO_Central"/>
</dbReference>
<keyword evidence="7" id="KW-1185">Reference proteome</keyword>
<evidence type="ECO:0000256" key="3">
    <source>
        <dbReference type="ARBA" id="ARBA00022912"/>
    </source>
</evidence>
<dbReference type="EMBL" id="GL732636">
    <property type="protein sequence ID" value="EFX69434.1"/>
    <property type="molecule type" value="Genomic_DNA"/>
</dbReference>
<evidence type="ECO:0000313" key="7">
    <source>
        <dbReference type="Proteomes" id="UP000000305"/>
    </source>
</evidence>
<dbReference type="FunCoup" id="E9HFI0">
    <property type="interactions" value="2267"/>
</dbReference>
<dbReference type="PROSITE" id="PS01032">
    <property type="entry name" value="PPM_1"/>
    <property type="match status" value="1"/>
</dbReference>
<dbReference type="PhylomeDB" id="E9HFI0"/>
<dbReference type="KEGG" id="dpx:DAPPUDRAFT_202806"/>
<organism evidence="6 7">
    <name type="scientific">Daphnia pulex</name>
    <name type="common">Water flea</name>
    <dbReference type="NCBI Taxonomy" id="6669"/>
    <lineage>
        <taxon>Eukaryota</taxon>
        <taxon>Metazoa</taxon>
        <taxon>Ecdysozoa</taxon>
        <taxon>Arthropoda</taxon>
        <taxon>Crustacea</taxon>
        <taxon>Branchiopoda</taxon>
        <taxon>Diplostraca</taxon>
        <taxon>Cladocera</taxon>
        <taxon>Anomopoda</taxon>
        <taxon>Daphniidae</taxon>
        <taxon>Daphnia</taxon>
    </lineage>
</organism>
<dbReference type="InterPro" id="IPR000222">
    <property type="entry name" value="PP2C_BS"/>
</dbReference>
<dbReference type="GO" id="GO:0005739">
    <property type="term" value="C:mitochondrion"/>
    <property type="evidence" value="ECO:0000318"/>
    <property type="project" value="GO_Central"/>
</dbReference>
<comment type="similarity">
    <text evidence="4">Belongs to the PP2C family.</text>
</comment>
<dbReference type="InterPro" id="IPR015655">
    <property type="entry name" value="PP2C"/>
</dbReference>
<name>E9HFI0_DAPPU</name>
<dbReference type="InterPro" id="IPR001932">
    <property type="entry name" value="PPM-type_phosphatase-like_dom"/>
</dbReference>
<evidence type="ECO:0000256" key="4">
    <source>
        <dbReference type="RuleBase" id="RU003465"/>
    </source>
</evidence>
<protein>
    <recommendedName>
        <fullName evidence="5">PPM-type phosphatase domain-containing protein</fullName>
    </recommendedName>
</protein>
<evidence type="ECO:0000256" key="1">
    <source>
        <dbReference type="ARBA" id="ARBA00022723"/>
    </source>
</evidence>
<dbReference type="PANTHER" id="PTHR13832">
    <property type="entry name" value="PROTEIN PHOSPHATASE 2C"/>
    <property type="match status" value="1"/>
</dbReference>
<dbReference type="SUPFAM" id="SSF81606">
    <property type="entry name" value="PP2C-like"/>
    <property type="match status" value="1"/>
</dbReference>
<dbReference type="HOGENOM" id="CLU_021928_0_0_1"/>
<accession>E9HFI0</accession>
<gene>
    <name evidence="6" type="ORF">DAPPUDRAFT_202806</name>
</gene>
<dbReference type="SMART" id="SM00332">
    <property type="entry name" value="PP2Cc"/>
    <property type="match status" value="1"/>
</dbReference>
<sequence length="406" mass="45187">MYEVIKPGSVLKSIDWNQLASNNPLEDSIAIAKLCDNRSYLLGVFDGHGGPACARVLAKRLLSYIAASLPSQHVSSLLLEQMTPTTEFRPEIESLYAYEFNQYHASVSYLRDTLSNDESQCSINNAFPSRDKVLQLSTLSTAMSGSVATVAHISSNNLVLANTGDCQAVLGYLSEDGSWGARKLGKEHTSENASEVERLYGEHPPNERDTVLRMDRLLGQLMPLRAFGDFRFKWPRHVLEKWVIPILGESALPSHYKTPPYLSARPEIIKHTLSPRDKFVVIASDGLWDLLSPTQVVRLVGEHMSGRVALGPLTLPPGDVTLEEINNMLQQRREGLSKRPLDTNAATHLIRHALASTETGLDPDRLSELLSLPDDVVRLFRDDITIIVAYFDTDYLLKSLPQTNQE</sequence>
<dbReference type="OMA" id="GEQAMAP"/>
<dbReference type="CDD" id="cd00143">
    <property type="entry name" value="PP2Cc"/>
    <property type="match status" value="1"/>
</dbReference>
<dbReference type="GO" id="GO:0046872">
    <property type="term" value="F:metal ion binding"/>
    <property type="evidence" value="ECO:0007669"/>
    <property type="project" value="UniProtKB-KW"/>
</dbReference>
<dbReference type="OrthoDB" id="420076at2759"/>
<keyword evidence="1" id="KW-0479">Metal-binding</keyword>
<evidence type="ECO:0000259" key="5">
    <source>
        <dbReference type="PROSITE" id="PS51746"/>
    </source>
</evidence>
<reference evidence="6 7" key="1">
    <citation type="journal article" date="2011" name="Science">
        <title>The ecoresponsive genome of Daphnia pulex.</title>
        <authorList>
            <person name="Colbourne J.K."/>
            <person name="Pfrender M.E."/>
            <person name="Gilbert D."/>
            <person name="Thomas W.K."/>
            <person name="Tucker A."/>
            <person name="Oakley T.H."/>
            <person name="Tokishita S."/>
            <person name="Aerts A."/>
            <person name="Arnold G.J."/>
            <person name="Basu M.K."/>
            <person name="Bauer D.J."/>
            <person name="Caceres C.E."/>
            <person name="Carmel L."/>
            <person name="Casola C."/>
            <person name="Choi J.H."/>
            <person name="Detter J.C."/>
            <person name="Dong Q."/>
            <person name="Dusheyko S."/>
            <person name="Eads B.D."/>
            <person name="Frohlich T."/>
            <person name="Geiler-Samerotte K.A."/>
            <person name="Gerlach D."/>
            <person name="Hatcher P."/>
            <person name="Jogdeo S."/>
            <person name="Krijgsveld J."/>
            <person name="Kriventseva E.V."/>
            <person name="Kultz D."/>
            <person name="Laforsch C."/>
            <person name="Lindquist E."/>
            <person name="Lopez J."/>
            <person name="Manak J.R."/>
            <person name="Muller J."/>
            <person name="Pangilinan J."/>
            <person name="Patwardhan R.P."/>
            <person name="Pitluck S."/>
            <person name="Pritham E.J."/>
            <person name="Rechtsteiner A."/>
            <person name="Rho M."/>
            <person name="Rogozin I.B."/>
            <person name="Sakarya O."/>
            <person name="Salamov A."/>
            <person name="Schaack S."/>
            <person name="Shapiro H."/>
            <person name="Shiga Y."/>
            <person name="Skalitzky C."/>
            <person name="Smith Z."/>
            <person name="Souvorov A."/>
            <person name="Sung W."/>
            <person name="Tang Z."/>
            <person name="Tsuchiya D."/>
            <person name="Tu H."/>
            <person name="Vos H."/>
            <person name="Wang M."/>
            <person name="Wolf Y.I."/>
            <person name="Yamagata H."/>
            <person name="Yamada T."/>
            <person name="Ye Y."/>
            <person name="Shaw J.R."/>
            <person name="Andrews J."/>
            <person name="Crease T.J."/>
            <person name="Tang H."/>
            <person name="Lucas S.M."/>
            <person name="Robertson H.M."/>
            <person name="Bork P."/>
            <person name="Koonin E.V."/>
            <person name="Zdobnov E.M."/>
            <person name="Grigoriev I.V."/>
            <person name="Lynch M."/>
            <person name="Boore J.L."/>
        </authorList>
    </citation>
    <scope>NUCLEOTIDE SEQUENCE [LARGE SCALE GENOMIC DNA]</scope>
</reference>
<dbReference type="PROSITE" id="PS51746">
    <property type="entry name" value="PPM_2"/>
    <property type="match status" value="1"/>
</dbReference>
<proteinExistence type="inferred from homology"/>